<proteinExistence type="predicted"/>
<evidence type="ECO:0000313" key="3">
    <source>
        <dbReference type="Proteomes" id="UP000244855"/>
    </source>
</evidence>
<dbReference type="AlphaFoldDB" id="A0A2V1DRJ5"/>
<sequence>MAHSNHNVPIIPAMTEERSLSPTPGSTHEDDPDRTYVQITSNSAEDEGSPTLINVGDNQPTLPTTNSSTLRPVPSQNPPPVRNMEEQFAWLMFTRDNNKPDPYGTSSTEQARLSLSTVATLYVQRYGGTASQQAISKRLHNENNLRKFYEAYPDYPRNITYGYRPEKKRKAEDDQPEERNQRRRVNNHQDVAGTSAESHRTNLDLNGTTGNSAAAEGEANNNHGHVDIEKEENQGEEKGKGTRSGTYRAGWQPNGTYRPPKHFVEIDTFNSTHLRSLGVFEYPYDDEDAEMCNASDASDKSDDPDSNSDDNNNHEDPDDGNGDNKCCTEESSGLPLQNVQGNNPRIRLDGAPVRNNIVEIHRDGRAVFILQDASDADIGQSDDSDSE</sequence>
<reference evidence="2 3" key="1">
    <citation type="journal article" date="2018" name="Sci. Rep.">
        <title>Comparative genomics provides insights into the lifestyle and reveals functional heterogeneity of dark septate endophytic fungi.</title>
        <authorList>
            <person name="Knapp D.G."/>
            <person name="Nemeth J.B."/>
            <person name="Barry K."/>
            <person name="Hainaut M."/>
            <person name="Henrissat B."/>
            <person name="Johnson J."/>
            <person name="Kuo A."/>
            <person name="Lim J.H.P."/>
            <person name="Lipzen A."/>
            <person name="Nolan M."/>
            <person name="Ohm R.A."/>
            <person name="Tamas L."/>
            <person name="Grigoriev I.V."/>
            <person name="Spatafora J.W."/>
            <person name="Nagy L.G."/>
            <person name="Kovacs G.M."/>
        </authorList>
    </citation>
    <scope>NUCLEOTIDE SEQUENCE [LARGE SCALE GENOMIC DNA]</scope>
    <source>
        <strain evidence="2 3">DSE2036</strain>
    </source>
</reference>
<feature type="compositionally biased region" description="Polar residues" evidence="1">
    <location>
        <begin position="329"/>
        <end position="343"/>
    </location>
</feature>
<feature type="region of interest" description="Disordered" evidence="1">
    <location>
        <begin position="292"/>
        <end position="351"/>
    </location>
</feature>
<dbReference type="EMBL" id="KZ805382">
    <property type="protein sequence ID" value="PVH99949.1"/>
    <property type="molecule type" value="Genomic_DNA"/>
</dbReference>
<keyword evidence="3" id="KW-1185">Reference proteome</keyword>
<evidence type="ECO:0000256" key="1">
    <source>
        <dbReference type="SAM" id="MobiDB-lite"/>
    </source>
</evidence>
<dbReference type="OrthoDB" id="3799546at2759"/>
<feature type="compositionally biased region" description="Polar residues" evidence="1">
    <location>
        <begin position="56"/>
        <end position="70"/>
    </location>
</feature>
<dbReference type="Proteomes" id="UP000244855">
    <property type="component" value="Unassembled WGS sequence"/>
</dbReference>
<name>A0A2V1DRJ5_9PLEO</name>
<feature type="compositionally biased region" description="Basic and acidic residues" evidence="1">
    <location>
        <begin position="224"/>
        <end position="240"/>
    </location>
</feature>
<feature type="compositionally biased region" description="Basic and acidic residues" evidence="1">
    <location>
        <begin position="169"/>
        <end position="180"/>
    </location>
</feature>
<feature type="region of interest" description="Disordered" evidence="1">
    <location>
        <begin position="156"/>
        <end position="259"/>
    </location>
</feature>
<feature type="compositionally biased region" description="Low complexity" evidence="1">
    <location>
        <begin position="206"/>
        <end position="223"/>
    </location>
</feature>
<evidence type="ECO:0000313" key="2">
    <source>
        <dbReference type="EMBL" id="PVH99949.1"/>
    </source>
</evidence>
<protein>
    <submittedName>
        <fullName evidence="2">Uncharacterized protein</fullName>
    </submittedName>
</protein>
<gene>
    <name evidence="2" type="ORF">DM02DRAFT_628954</name>
</gene>
<feature type="region of interest" description="Disordered" evidence="1">
    <location>
        <begin position="1"/>
        <end position="80"/>
    </location>
</feature>
<accession>A0A2V1DRJ5</accession>
<organism evidence="2 3">
    <name type="scientific">Periconia macrospinosa</name>
    <dbReference type="NCBI Taxonomy" id="97972"/>
    <lineage>
        <taxon>Eukaryota</taxon>
        <taxon>Fungi</taxon>
        <taxon>Dikarya</taxon>
        <taxon>Ascomycota</taxon>
        <taxon>Pezizomycotina</taxon>
        <taxon>Dothideomycetes</taxon>
        <taxon>Pleosporomycetidae</taxon>
        <taxon>Pleosporales</taxon>
        <taxon>Massarineae</taxon>
        <taxon>Periconiaceae</taxon>
        <taxon>Periconia</taxon>
    </lineage>
</organism>